<sequence length="485" mass="52933">MSDGRPAVNGTAGPPPDGRPHVVVVGAGIAGLTSAFLLQRRGCRVTVLESAGPQYVGGRMSSVRRGEFFVDTGASLLSRRYHAMLRLAELAGADDRILPSSDRIGLMRDRRVHPVHVGSLPRMAAGLLRFAPFPSDLPKLMLDHLRIRRSLDWYDMSAAARHDGESVAGYAVRRGLRPATVDHLLDPLCMLASLQDVERTSSVAPFMLLNSLLGGGGLFTFRDGVGTLPRLLAAQLPVIHHATVRQVEENATGVAVTWQAQDGTGEHTERADACVLAVPVSRTPDLYGQMQRPFSEFFRRVEYTGSVHVAFGLDRPTAEPAVMVNVPRSEHPALVGVILPHNTAPGRVPEGRGLVMAHFRGSWSDRHRDLPEEQLVDHARSALRTVGLTPETENHTTMTHVMRPGQCVVFRRPGDYREMARLSSTWPATSRVRLAGGDFFTQSSTHHSICSAVQVSRQLWERLEAAPAPARPHVPVPVPARKGPQ</sequence>
<gene>
    <name evidence="2" type="ORF">K3769_40530</name>
</gene>
<dbReference type="Proteomes" id="UP001165590">
    <property type="component" value="Unassembled WGS sequence"/>
</dbReference>
<dbReference type="InterPro" id="IPR002937">
    <property type="entry name" value="Amino_oxidase"/>
</dbReference>
<dbReference type="Gene3D" id="3.50.50.60">
    <property type="entry name" value="FAD/NAD(P)-binding domain"/>
    <property type="match status" value="1"/>
</dbReference>
<dbReference type="Pfam" id="PF01593">
    <property type="entry name" value="Amino_oxidase"/>
    <property type="match status" value="1"/>
</dbReference>
<dbReference type="EMBL" id="JAIFZO010000002">
    <property type="protein sequence ID" value="MCX4238953.1"/>
    <property type="molecule type" value="Genomic_DNA"/>
</dbReference>
<dbReference type="Gene3D" id="3.90.660.20">
    <property type="entry name" value="Protoporphyrinogen oxidase, mitochondrial, domain 2"/>
    <property type="match status" value="1"/>
</dbReference>
<keyword evidence="3" id="KW-1185">Reference proteome</keyword>
<organism evidence="2 3">
    <name type="scientific">Streptomyces ortus</name>
    <dbReference type="NCBI Taxonomy" id="2867268"/>
    <lineage>
        <taxon>Bacteria</taxon>
        <taxon>Bacillati</taxon>
        <taxon>Actinomycetota</taxon>
        <taxon>Actinomycetes</taxon>
        <taxon>Kitasatosporales</taxon>
        <taxon>Streptomycetaceae</taxon>
        <taxon>Streptomyces</taxon>
    </lineage>
</organism>
<name>A0ABT3VGZ2_9ACTN</name>
<evidence type="ECO:0000313" key="3">
    <source>
        <dbReference type="Proteomes" id="UP001165590"/>
    </source>
</evidence>
<dbReference type="SUPFAM" id="SSF54373">
    <property type="entry name" value="FAD-linked reductases, C-terminal domain"/>
    <property type="match status" value="1"/>
</dbReference>
<accession>A0ABT3VGZ2</accession>
<dbReference type="InterPro" id="IPR036188">
    <property type="entry name" value="FAD/NAD-bd_sf"/>
</dbReference>
<dbReference type="Gene3D" id="1.10.3110.10">
    <property type="entry name" value="protoporphyrinogen ix oxidase, domain 3"/>
    <property type="match status" value="1"/>
</dbReference>
<dbReference type="PANTHER" id="PTHR42923">
    <property type="entry name" value="PROTOPORPHYRINOGEN OXIDASE"/>
    <property type="match status" value="1"/>
</dbReference>
<dbReference type="PANTHER" id="PTHR42923:SF46">
    <property type="entry name" value="AMINE OXIDASE"/>
    <property type="match status" value="1"/>
</dbReference>
<proteinExistence type="predicted"/>
<feature type="domain" description="Amine oxidase" evidence="1">
    <location>
        <begin position="29"/>
        <end position="455"/>
    </location>
</feature>
<reference evidence="2" key="1">
    <citation type="journal article" date="2022" name="bioRxiv">
        <title>Discovery and biosynthetic assessment of Streptomyces ortus sp nov. isolated from a deep-sea sponge.</title>
        <authorList>
            <person name="Williams S.E."/>
        </authorList>
    </citation>
    <scope>NUCLEOTIDE SEQUENCE</scope>
    <source>
        <strain evidence="2">A15ISP2-DRY2</strain>
    </source>
</reference>
<protein>
    <submittedName>
        <fullName evidence="2">FAD-dependent oxidoreductase</fullName>
    </submittedName>
</protein>
<dbReference type="InterPro" id="IPR050464">
    <property type="entry name" value="Zeta_carotene_desat/Oxidored"/>
</dbReference>
<dbReference type="SUPFAM" id="SSF51905">
    <property type="entry name" value="FAD/NAD(P)-binding domain"/>
    <property type="match status" value="1"/>
</dbReference>
<dbReference type="RefSeq" id="WP_267031205.1">
    <property type="nucleotide sequence ID" value="NZ_JAIFZO010000002.1"/>
</dbReference>
<comment type="caution">
    <text evidence="2">The sequence shown here is derived from an EMBL/GenBank/DDBJ whole genome shotgun (WGS) entry which is preliminary data.</text>
</comment>
<evidence type="ECO:0000313" key="2">
    <source>
        <dbReference type="EMBL" id="MCX4238953.1"/>
    </source>
</evidence>
<evidence type="ECO:0000259" key="1">
    <source>
        <dbReference type="Pfam" id="PF01593"/>
    </source>
</evidence>